<feature type="transmembrane region" description="Helical" evidence="9">
    <location>
        <begin position="30"/>
        <end position="49"/>
    </location>
</feature>
<evidence type="ECO:0000256" key="6">
    <source>
        <dbReference type="ARBA" id="ARBA00022989"/>
    </source>
</evidence>
<evidence type="ECO:0000256" key="8">
    <source>
        <dbReference type="SAM" id="MobiDB-lite"/>
    </source>
</evidence>
<feature type="region of interest" description="Disordered" evidence="8">
    <location>
        <begin position="486"/>
        <end position="576"/>
    </location>
</feature>
<keyword evidence="6 9" id="KW-1133">Transmembrane helix</keyword>
<gene>
    <name evidence="11" type="ORF">GMA10_09610</name>
</gene>
<feature type="transmembrane region" description="Helical" evidence="9">
    <location>
        <begin position="454"/>
        <end position="476"/>
    </location>
</feature>
<feature type="transmembrane region" description="Helical" evidence="9">
    <location>
        <begin position="389"/>
        <end position="407"/>
    </location>
</feature>
<feature type="transmembrane region" description="Helical" evidence="9">
    <location>
        <begin position="86"/>
        <end position="107"/>
    </location>
</feature>
<feature type="transmembrane region" description="Helical" evidence="9">
    <location>
        <begin position="61"/>
        <end position="80"/>
    </location>
</feature>
<feature type="transmembrane region" description="Helical" evidence="9">
    <location>
        <begin position="149"/>
        <end position="171"/>
    </location>
</feature>
<feature type="transmembrane region" description="Helical" evidence="9">
    <location>
        <begin position="318"/>
        <end position="337"/>
    </location>
</feature>
<dbReference type="AlphaFoldDB" id="A0A7K1LJT3"/>
<feature type="transmembrane region" description="Helical" evidence="9">
    <location>
        <begin position="119"/>
        <end position="137"/>
    </location>
</feature>
<feature type="domain" description="Major facilitator superfamily (MFS) profile" evidence="10">
    <location>
        <begin position="1"/>
        <end position="481"/>
    </location>
</feature>
<dbReference type="Proteomes" id="UP000462152">
    <property type="component" value="Unassembled WGS sequence"/>
</dbReference>
<keyword evidence="5 9" id="KW-0812">Transmembrane</keyword>
<dbReference type="SUPFAM" id="SSF103473">
    <property type="entry name" value="MFS general substrate transporter"/>
    <property type="match status" value="1"/>
</dbReference>
<dbReference type="CDD" id="cd17502">
    <property type="entry name" value="MFS_Azr1_MDR_like"/>
    <property type="match status" value="1"/>
</dbReference>
<comment type="subcellular location">
    <subcellularLocation>
        <location evidence="1">Cell membrane</location>
        <topology evidence="1">Multi-pass membrane protein</topology>
    </subcellularLocation>
</comment>
<feature type="transmembrane region" description="Helical" evidence="9">
    <location>
        <begin position="183"/>
        <end position="204"/>
    </location>
</feature>
<feature type="transmembrane region" description="Helical" evidence="9">
    <location>
        <begin position="254"/>
        <end position="276"/>
    </location>
</feature>
<evidence type="ECO:0000313" key="12">
    <source>
        <dbReference type="Proteomes" id="UP000462152"/>
    </source>
</evidence>
<feature type="transmembrane region" description="Helical" evidence="9">
    <location>
        <begin position="343"/>
        <end position="368"/>
    </location>
</feature>
<protein>
    <submittedName>
        <fullName evidence="11">DHA2 family efflux MFS transporter permease subunit</fullName>
    </submittedName>
</protein>
<evidence type="ECO:0000256" key="2">
    <source>
        <dbReference type="ARBA" id="ARBA00007520"/>
    </source>
</evidence>
<comment type="similarity">
    <text evidence="2">Belongs to the major facilitator superfamily. TCR/Tet family.</text>
</comment>
<dbReference type="NCBIfam" id="TIGR00711">
    <property type="entry name" value="efflux_EmrB"/>
    <property type="match status" value="1"/>
</dbReference>
<dbReference type="EMBL" id="WOGT01000006">
    <property type="protein sequence ID" value="MUN55461.1"/>
    <property type="molecule type" value="Genomic_DNA"/>
</dbReference>
<dbReference type="PANTHER" id="PTHR23501">
    <property type="entry name" value="MAJOR FACILITATOR SUPERFAMILY"/>
    <property type="match status" value="1"/>
</dbReference>
<feature type="transmembrane region" description="Helical" evidence="9">
    <location>
        <begin position="216"/>
        <end position="233"/>
    </location>
</feature>
<evidence type="ECO:0000259" key="10">
    <source>
        <dbReference type="PROSITE" id="PS50850"/>
    </source>
</evidence>
<proteinExistence type="inferred from homology"/>
<name>A0A7K1LJT3_9MICC</name>
<dbReference type="Pfam" id="PF07690">
    <property type="entry name" value="MFS_1"/>
    <property type="match status" value="1"/>
</dbReference>
<keyword evidence="4" id="KW-1003">Cell membrane</keyword>
<feature type="compositionally biased region" description="Polar residues" evidence="8">
    <location>
        <begin position="506"/>
        <end position="539"/>
    </location>
</feature>
<dbReference type="PROSITE" id="PS50850">
    <property type="entry name" value="MFS"/>
    <property type="match status" value="1"/>
</dbReference>
<sequence>MIIMLMSSLNQTVLSPSLPTIVGELNGVEHMSWVITAFIMVSTIMMPAYGKLGDLWGRKPLLIFAIIAFAAGSVTGAVAQDMTTLIIARGLQGLGGGGLMILSQSVIADVIPARERGKYMGALMGVFAFSSVAGPLLGGWLTEGPGWRWAFWMNIPLAVLALLAAIFLIPHTNKEDDAERRKIDIFGMAFLGAATACLVLAMTWGGNQYDWDSPTIIGLLIAVVICVAIFIPIEAKVTEPVMPLALFKDRNFNLATIANLCMGIGMFGAVGYMPTYMQMVLGVDATQAGLLMIPMMGMLLITSITVGFVVARIGRYKIFTVVGSVLLALGLFLLSHLEVDTPAYIICICLAVIGLGLGMSMQLLTLIVQNSFPISMVGTATAANNFFRQVGATMGSALVGGLFTSRLKDFLQDRMPPQAMAATGSGGSNSLTPGLVEKLPAPIKDVVIGAYNDALVPIFLWIAPLGILAALVLLFIREKALATSVADSGHTSEISEEGADDAGDTEPSTSEQAASDAQESETSVAQTSETAEGQESETSGPRHRAAGAEQSEEEARPRTGEFPLPETGSMMQINRK</sequence>
<dbReference type="GO" id="GO:0022857">
    <property type="term" value="F:transmembrane transporter activity"/>
    <property type="evidence" value="ECO:0007669"/>
    <property type="project" value="InterPro"/>
</dbReference>
<dbReference type="PRINTS" id="PR01036">
    <property type="entry name" value="TCRTETB"/>
</dbReference>
<dbReference type="InterPro" id="IPR011701">
    <property type="entry name" value="MFS"/>
</dbReference>
<evidence type="ECO:0000256" key="9">
    <source>
        <dbReference type="SAM" id="Phobius"/>
    </source>
</evidence>
<dbReference type="Gene3D" id="1.20.1250.20">
    <property type="entry name" value="MFS general substrate transporter like domains"/>
    <property type="match status" value="1"/>
</dbReference>
<keyword evidence="7 9" id="KW-0472">Membrane</keyword>
<feature type="compositionally biased region" description="Acidic residues" evidence="8">
    <location>
        <begin position="494"/>
        <end position="504"/>
    </location>
</feature>
<dbReference type="OrthoDB" id="7375466at2"/>
<evidence type="ECO:0000256" key="7">
    <source>
        <dbReference type="ARBA" id="ARBA00023136"/>
    </source>
</evidence>
<evidence type="ECO:0000313" key="11">
    <source>
        <dbReference type="EMBL" id="MUN55461.1"/>
    </source>
</evidence>
<dbReference type="FunFam" id="1.20.1720.10:FF:000004">
    <property type="entry name" value="EmrB/QacA family drug resistance transporter"/>
    <property type="match status" value="1"/>
</dbReference>
<dbReference type="Gene3D" id="1.20.1720.10">
    <property type="entry name" value="Multidrug resistance protein D"/>
    <property type="match status" value="1"/>
</dbReference>
<evidence type="ECO:0000256" key="5">
    <source>
        <dbReference type="ARBA" id="ARBA00022692"/>
    </source>
</evidence>
<dbReference type="InterPro" id="IPR020846">
    <property type="entry name" value="MFS_dom"/>
</dbReference>
<dbReference type="InterPro" id="IPR004638">
    <property type="entry name" value="EmrB-like"/>
</dbReference>
<evidence type="ECO:0000256" key="1">
    <source>
        <dbReference type="ARBA" id="ARBA00004651"/>
    </source>
</evidence>
<organism evidence="11 12">
    <name type="scientific">Rothia koreensis</name>
    <dbReference type="NCBI Taxonomy" id="592378"/>
    <lineage>
        <taxon>Bacteria</taxon>
        <taxon>Bacillati</taxon>
        <taxon>Actinomycetota</taxon>
        <taxon>Actinomycetes</taxon>
        <taxon>Micrococcales</taxon>
        <taxon>Micrococcaceae</taxon>
        <taxon>Rothia</taxon>
    </lineage>
</organism>
<dbReference type="InterPro" id="IPR036259">
    <property type="entry name" value="MFS_trans_sf"/>
</dbReference>
<keyword evidence="3" id="KW-0813">Transport</keyword>
<comment type="caution">
    <text evidence="11">The sequence shown here is derived from an EMBL/GenBank/DDBJ whole genome shotgun (WGS) entry which is preliminary data.</text>
</comment>
<keyword evidence="12" id="KW-1185">Reference proteome</keyword>
<dbReference type="GO" id="GO:0005886">
    <property type="term" value="C:plasma membrane"/>
    <property type="evidence" value="ECO:0007669"/>
    <property type="project" value="UniProtKB-SubCell"/>
</dbReference>
<evidence type="ECO:0000256" key="4">
    <source>
        <dbReference type="ARBA" id="ARBA00022475"/>
    </source>
</evidence>
<evidence type="ECO:0000256" key="3">
    <source>
        <dbReference type="ARBA" id="ARBA00022448"/>
    </source>
</evidence>
<dbReference type="PANTHER" id="PTHR23501:SF197">
    <property type="entry name" value="COMD"/>
    <property type="match status" value="1"/>
</dbReference>
<reference evidence="11 12" key="1">
    <citation type="submission" date="2019-12" db="EMBL/GenBank/DDBJ databases">
        <authorList>
            <person name="Li J."/>
            <person name="Shi Y."/>
            <person name="Xu G."/>
            <person name="Xiao D."/>
            <person name="Ran X."/>
        </authorList>
    </citation>
    <scope>NUCLEOTIDE SEQUENCE [LARGE SCALE GENOMIC DNA]</scope>
    <source>
        <strain evidence="11 12">JCM 15915</strain>
    </source>
</reference>
<feature type="transmembrane region" description="Helical" evidence="9">
    <location>
        <begin position="288"/>
        <end position="311"/>
    </location>
</feature>
<accession>A0A7K1LJT3</accession>